<reference evidence="10 11" key="1">
    <citation type="journal article" date="2023" name="Nat. Commun.">
        <title>Origin of minicircular mitochondrial genomes in red algae.</title>
        <authorList>
            <person name="Lee Y."/>
            <person name="Cho C.H."/>
            <person name="Lee Y.M."/>
            <person name="Park S.I."/>
            <person name="Yang J.H."/>
            <person name="West J.A."/>
            <person name="Bhattacharya D."/>
            <person name="Yoon H.S."/>
        </authorList>
    </citation>
    <scope>NUCLEOTIDE SEQUENCE [LARGE SCALE GENOMIC DNA]</scope>
    <source>
        <strain evidence="10 11">CCMP1338</strain>
        <tissue evidence="10">Whole cell</tissue>
    </source>
</reference>
<comment type="function">
    <text evidence="1">Component of the MICOS complex, a large protein complex of the mitochondrial inner membrane that plays crucial roles in the maintenance of crista junctions, inner membrane architecture, and formation of contact sites to the outer membrane.</text>
</comment>
<feature type="compositionally biased region" description="Polar residues" evidence="9">
    <location>
        <begin position="84"/>
        <end position="102"/>
    </location>
</feature>
<evidence type="ECO:0000256" key="9">
    <source>
        <dbReference type="SAM" id="MobiDB-lite"/>
    </source>
</evidence>
<proteinExistence type="inferred from homology"/>
<keyword evidence="5" id="KW-0999">Mitochondrion inner membrane</keyword>
<comment type="caution">
    <text evidence="10">The sequence shown here is derived from an EMBL/GenBank/DDBJ whole genome shotgun (WGS) entry which is preliminary data.</text>
</comment>
<evidence type="ECO:0000313" key="11">
    <source>
        <dbReference type="Proteomes" id="UP001157974"/>
    </source>
</evidence>
<dbReference type="Pfam" id="PF04418">
    <property type="entry name" value="DUF543"/>
    <property type="match status" value="1"/>
</dbReference>
<dbReference type="PANTHER" id="PTHR21304">
    <property type="entry name" value="MICOS COMPLEX SUBUNIT MIC10"/>
    <property type="match status" value="1"/>
</dbReference>
<evidence type="ECO:0000256" key="2">
    <source>
        <dbReference type="ARBA" id="ARBA00004434"/>
    </source>
</evidence>
<evidence type="ECO:0000256" key="6">
    <source>
        <dbReference type="ARBA" id="ARBA00022989"/>
    </source>
</evidence>
<keyword evidence="6" id="KW-1133">Transmembrane helix</keyword>
<dbReference type="PANTHER" id="PTHR21304:SF0">
    <property type="entry name" value="MICOS COMPLEX SUBUNIT MIC10"/>
    <property type="match status" value="1"/>
</dbReference>
<dbReference type="Proteomes" id="UP001157974">
    <property type="component" value="Unassembled WGS sequence"/>
</dbReference>
<accession>A0AAV8ULP9</accession>
<evidence type="ECO:0000256" key="8">
    <source>
        <dbReference type="ARBA" id="ARBA00023136"/>
    </source>
</evidence>
<evidence type="ECO:0000256" key="1">
    <source>
        <dbReference type="ARBA" id="ARBA00002689"/>
    </source>
</evidence>
<dbReference type="EMBL" id="JAMWBK010000009">
    <property type="protein sequence ID" value="KAJ8902356.1"/>
    <property type="molecule type" value="Genomic_DNA"/>
</dbReference>
<evidence type="ECO:0000313" key="10">
    <source>
        <dbReference type="EMBL" id="KAJ8902356.1"/>
    </source>
</evidence>
<evidence type="ECO:0000256" key="5">
    <source>
        <dbReference type="ARBA" id="ARBA00022792"/>
    </source>
</evidence>
<dbReference type="GO" id="GO:0061617">
    <property type="term" value="C:MICOS complex"/>
    <property type="evidence" value="ECO:0007669"/>
    <property type="project" value="InterPro"/>
</dbReference>
<keyword evidence="11" id="KW-1185">Reference proteome</keyword>
<sequence length="102" mass="10487">MSESQLSDLFDESIENGLKRIGYGVLSGLGTGLVLARSNIVRAGVVGLSVGVGLGMTYAETQNRFEALSASSEDIPKEAPATPPTGTIQEAPSSNDSPMEGS</sequence>
<keyword evidence="8" id="KW-0472">Membrane</keyword>
<keyword evidence="7" id="KW-0496">Mitochondrion</keyword>
<comment type="similarity">
    <text evidence="3">Belongs to the MICOS complex subunit Mic10 family.</text>
</comment>
<dbReference type="AlphaFoldDB" id="A0AAV8ULP9"/>
<evidence type="ECO:0000256" key="7">
    <source>
        <dbReference type="ARBA" id="ARBA00023128"/>
    </source>
</evidence>
<protein>
    <recommendedName>
        <fullName evidence="12">MICOS complex subunit MIC10</fullName>
    </recommendedName>
</protein>
<dbReference type="InterPro" id="IPR007512">
    <property type="entry name" value="Mic10"/>
</dbReference>
<evidence type="ECO:0008006" key="12">
    <source>
        <dbReference type="Google" id="ProtNLM"/>
    </source>
</evidence>
<name>A0AAV8ULP9_9RHOD</name>
<gene>
    <name evidence="10" type="ORF">NDN08_006763</name>
</gene>
<comment type="subcellular location">
    <subcellularLocation>
        <location evidence="2">Mitochondrion inner membrane</location>
        <topology evidence="2">Single-pass membrane protein</topology>
    </subcellularLocation>
</comment>
<evidence type="ECO:0000256" key="3">
    <source>
        <dbReference type="ARBA" id="ARBA00006792"/>
    </source>
</evidence>
<evidence type="ECO:0000256" key="4">
    <source>
        <dbReference type="ARBA" id="ARBA00022692"/>
    </source>
</evidence>
<keyword evidence="4" id="KW-0812">Transmembrane</keyword>
<feature type="region of interest" description="Disordered" evidence="9">
    <location>
        <begin position="69"/>
        <end position="102"/>
    </location>
</feature>
<organism evidence="10 11">
    <name type="scientific">Rhodosorus marinus</name>
    <dbReference type="NCBI Taxonomy" id="101924"/>
    <lineage>
        <taxon>Eukaryota</taxon>
        <taxon>Rhodophyta</taxon>
        <taxon>Stylonematophyceae</taxon>
        <taxon>Stylonematales</taxon>
        <taxon>Stylonemataceae</taxon>
        <taxon>Rhodosorus</taxon>
    </lineage>
</organism>